<keyword evidence="2" id="KW-0472">Membrane</keyword>
<feature type="transmembrane region" description="Helical" evidence="2">
    <location>
        <begin position="155"/>
        <end position="178"/>
    </location>
</feature>
<sequence>MANENDIGGRVSLDTTEFKASIAALNRQIQVIDTGFRAAAAGMDDWGKSEEGLQQRINALNQITDLQQQKVANLTEQYQRIAAEQGENSRAAQTLQVQINRETEALNRNLRELNSVTGALDDLQNASDDTTDSTDELADSTNEAADQLKEMGGNVAMAAAAGIAAIGAAALAAIASLVKFGDESNKAMNHLQTQTGATAEEMEEFRDIAESIYANNFGDGVDDIANSMAVINQVTKLTGDELKRTTENALLMRDVFGFEVADSIKTVNNLMNNFGISADEAYTLIAQGTQMGANASGDLLDVMNEFAPHFAQLGLDANEFTDTLIQGASSGAFEMATVGDAVKEFGIITRDGTDEARAALTSMGLDASKVFETLAAGGPGAAAAFDDVVERLGAIEDPIARNTAGVALFGTMWEDLGPEAIKALGDIDDNADMTRDTLQQLNSVQYNDIGSALEGLKRQIVSGLAEPVQTTIIPAITNLIQTVQGMDFSPIITGLGWIINNAGSIVAAAASITAGMLAWNVVSMVTGLVSAFKLWREATVGLSIAQAALNVVMAANPIGLVVTVVAALVAGIITLWNTNDGFRNALISAWEAIKNAFIAVFDWVKNNWQGLLLMLTSPVTGSLKLLYDNNPKFKEWVDKLWSIIVDTLKNLPATVGKFFTDLFGNMKKWGTDSVSWVTTEVPKIVTGIINFFNELPGKLGYAFGQALGTFVKWHVDAAKWIITEVPKLITSIVTFFQELPGKLKTILTTAINNIIAWGSSIASWISSTVPQLISNITNFFAQLPGKIAAELSSALEKVKGWTFNLLSTAKTEIPKFITSVIEFFKDLPKKMLEIGKDIVRGLWDGMSNMAGWLKSKVSDFATGIVDGMKDALDIHSPSRVMRDEVGKMIGLGMAEGITDSTRQVSAAMQQINGEVTGGTLTSGDGQAGGGAKTENTFSFEGMMSGATFVVRQDADIQAIVKEVSKAIKVNADTAARGVGAARGYV</sequence>
<dbReference type="EMBL" id="JAPCKK010000001">
    <property type="protein sequence ID" value="MDP4095476.1"/>
    <property type="molecule type" value="Genomic_DNA"/>
</dbReference>
<evidence type="ECO:0000256" key="2">
    <source>
        <dbReference type="SAM" id="Phobius"/>
    </source>
</evidence>
<dbReference type="RefSeq" id="WP_305753104.1">
    <property type="nucleotide sequence ID" value="NZ_JAPCKK010000001.1"/>
</dbReference>
<feature type="transmembrane region" description="Helical" evidence="2">
    <location>
        <begin position="547"/>
        <end position="576"/>
    </location>
</feature>
<keyword evidence="5" id="KW-1185">Reference proteome</keyword>
<proteinExistence type="predicted"/>
<feature type="transmembrane region" description="Helical" evidence="2">
    <location>
        <begin position="491"/>
        <end position="510"/>
    </location>
</feature>
<feature type="domain" description="Phage tail tape measure protein" evidence="3">
    <location>
        <begin position="214"/>
        <end position="410"/>
    </location>
</feature>
<dbReference type="InterPro" id="IPR010090">
    <property type="entry name" value="Phage_tape_meas"/>
</dbReference>
<dbReference type="PANTHER" id="PTHR37813">
    <property type="entry name" value="FELS-2 PROPHAGE PROTEIN"/>
    <property type="match status" value="1"/>
</dbReference>
<dbReference type="InterPro" id="IPR016024">
    <property type="entry name" value="ARM-type_fold"/>
</dbReference>
<gene>
    <name evidence="4" type="ORF">OIN60_01545</name>
</gene>
<dbReference type="SUPFAM" id="SSF48371">
    <property type="entry name" value="ARM repeat"/>
    <property type="match status" value="1"/>
</dbReference>
<dbReference type="Proteomes" id="UP001241848">
    <property type="component" value="Unassembled WGS sequence"/>
</dbReference>
<evidence type="ECO:0000313" key="5">
    <source>
        <dbReference type="Proteomes" id="UP001241848"/>
    </source>
</evidence>
<dbReference type="PANTHER" id="PTHR37813:SF1">
    <property type="entry name" value="FELS-2 PROPHAGE PROTEIN"/>
    <property type="match status" value="1"/>
</dbReference>
<comment type="caution">
    <text evidence="4">The sequence shown here is derived from an EMBL/GenBank/DDBJ whole genome shotgun (WGS) entry which is preliminary data.</text>
</comment>
<evidence type="ECO:0000256" key="1">
    <source>
        <dbReference type="ARBA" id="ARBA00022612"/>
    </source>
</evidence>
<protein>
    <submittedName>
        <fullName evidence="4">Phage tail tape measure protein</fullName>
    </submittedName>
</protein>
<accession>A0ABT9FL69</accession>
<keyword evidence="2" id="KW-0812">Transmembrane</keyword>
<feature type="transmembrane region" description="Helical" evidence="2">
    <location>
        <begin position="516"/>
        <end position="535"/>
    </location>
</feature>
<name>A0ABT9FL69_9BACL</name>
<reference evidence="4 5" key="1">
    <citation type="submission" date="2022-10" db="EMBL/GenBank/DDBJ databases">
        <title>Paenibacillus description and whole genome data of maize root bacterial community.</title>
        <authorList>
            <person name="Marton D."/>
            <person name="Farkas M."/>
            <person name="Cserhati M."/>
        </authorList>
    </citation>
    <scope>NUCLEOTIDE SEQUENCE [LARGE SCALE GENOMIC DNA]</scope>
    <source>
        <strain evidence="4 5">P96</strain>
    </source>
</reference>
<evidence type="ECO:0000313" key="4">
    <source>
        <dbReference type="EMBL" id="MDP4095476.1"/>
    </source>
</evidence>
<keyword evidence="1" id="KW-1188">Viral release from host cell</keyword>
<organism evidence="4 5">
    <name type="scientific">Paenibacillus zeirhizosphaerae</name>
    <dbReference type="NCBI Taxonomy" id="2987519"/>
    <lineage>
        <taxon>Bacteria</taxon>
        <taxon>Bacillati</taxon>
        <taxon>Bacillota</taxon>
        <taxon>Bacilli</taxon>
        <taxon>Bacillales</taxon>
        <taxon>Paenibacillaceae</taxon>
        <taxon>Paenibacillus</taxon>
    </lineage>
</organism>
<evidence type="ECO:0000259" key="3">
    <source>
        <dbReference type="Pfam" id="PF10145"/>
    </source>
</evidence>
<keyword evidence="2" id="KW-1133">Transmembrane helix</keyword>
<dbReference type="Pfam" id="PF10145">
    <property type="entry name" value="PhageMin_Tail"/>
    <property type="match status" value="1"/>
</dbReference>